<protein>
    <submittedName>
        <fullName evidence="3">UPF0033 protein YrkF</fullName>
    </submittedName>
</protein>
<dbReference type="Pfam" id="PF01206">
    <property type="entry name" value="TusA"/>
    <property type="match status" value="1"/>
</dbReference>
<dbReference type="EMBL" id="BMFV01000005">
    <property type="protein sequence ID" value="GGH78055.1"/>
    <property type="molecule type" value="Genomic_DNA"/>
</dbReference>
<dbReference type="SUPFAM" id="SSF64307">
    <property type="entry name" value="SirA-like"/>
    <property type="match status" value="1"/>
</dbReference>
<evidence type="ECO:0000313" key="4">
    <source>
        <dbReference type="Proteomes" id="UP000656813"/>
    </source>
</evidence>
<dbReference type="PANTHER" id="PTHR33279">
    <property type="entry name" value="SULFUR CARRIER PROTEIN YEDF-RELATED"/>
    <property type="match status" value="1"/>
</dbReference>
<evidence type="ECO:0000259" key="2">
    <source>
        <dbReference type="PROSITE" id="PS50206"/>
    </source>
</evidence>
<evidence type="ECO:0000313" key="3">
    <source>
        <dbReference type="EMBL" id="GGH78055.1"/>
    </source>
</evidence>
<name>A0A8J2ZUC8_9BACL</name>
<comment type="similarity">
    <text evidence="1">Belongs to the sulfur carrier protein TusA family.</text>
</comment>
<dbReference type="GO" id="GO:0004792">
    <property type="term" value="F:thiosulfate-cyanide sulfurtransferase activity"/>
    <property type="evidence" value="ECO:0007669"/>
    <property type="project" value="InterPro"/>
</dbReference>
<accession>A0A8J2ZUC8</accession>
<dbReference type="CDD" id="cd00291">
    <property type="entry name" value="SirA_YedF_YeeD"/>
    <property type="match status" value="1"/>
</dbReference>
<dbReference type="SMART" id="SM00450">
    <property type="entry name" value="RHOD"/>
    <property type="match status" value="1"/>
</dbReference>
<dbReference type="InterPro" id="IPR001455">
    <property type="entry name" value="TusA-like"/>
</dbReference>
<proteinExistence type="inferred from homology"/>
<gene>
    <name evidence="3" type="primary">yrkF</name>
    <name evidence="3" type="ORF">GCM10007096_10870</name>
</gene>
<organism evidence="3 4">
    <name type="scientific">Pullulanibacillus pueri</name>
    <dbReference type="NCBI Taxonomy" id="1437324"/>
    <lineage>
        <taxon>Bacteria</taxon>
        <taxon>Bacillati</taxon>
        <taxon>Bacillota</taxon>
        <taxon>Bacilli</taxon>
        <taxon>Bacillales</taxon>
        <taxon>Sporolactobacillaceae</taxon>
        <taxon>Pullulanibacillus</taxon>
    </lineage>
</organism>
<keyword evidence="4" id="KW-1185">Reference proteome</keyword>
<sequence>MAIKVNQVLDAKGLACPMPIVKTRKAINELEPGQVIEVQATDKGSTADIQAWAKSTGQHYLGTVEEDHVLKHYLRKGSLDEEKEVAKHPYTIDLDSLRKKIEGDEKITLLDVREPAEFAFGHIPGAQHISLGELEERFEELNQEDDIYVICRTGHRSDMASRQLTEKGLSQVINVVPGMSEWQGAIEKE</sequence>
<feature type="domain" description="Rhodanese" evidence="2">
    <location>
        <begin position="103"/>
        <end position="187"/>
    </location>
</feature>
<dbReference type="PANTHER" id="PTHR33279:SF6">
    <property type="entry name" value="SULFUR CARRIER PROTEIN YEDF-RELATED"/>
    <property type="match status" value="1"/>
</dbReference>
<evidence type="ECO:0000256" key="1">
    <source>
        <dbReference type="ARBA" id="ARBA00008984"/>
    </source>
</evidence>
<dbReference type="Proteomes" id="UP000656813">
    <property type="component" value="Unassembled WGS sequence"/>
</dbReference>
<dbReference type="PROSITE" id="PS50206">
    <property type="entry name" value="RHODANESE_3"/>
    <property type="match status" value="1"/>
</dbReference>
<dbReference type="InterPro" id="IPR001763">
    <property type="entry name" value="Rhodanese-like_dom"/>
</dbReference>
<dbReference type="InterPro" id="IPR001307">
    <property type="entry name" value="Thiosulphate_STrfase_CS"/>
</dbReference>
<dbReference type="Pfam" id="PF00581">
    <property type="entry name" value="Rhodanese"/>
    <property type="match status" value="1"/>
</dbReference>
<dbReference type="SUPFAM" id="SSF52821">
    <property type="entry name" value="Rhodanese/Cell cycle control phosphatase"/>
    <property type="match status" value="1"/>
</dbReference>
<dbReference type="CDD" id="cd00158">
    <property type="entry name" value="RHOD"/>
    <property type="match status" value="1"/>
</dbReference>
<reference evidence="3" key="1">
    <citation type="journal article" date="2014" name="Int. J. Syst. Evol. Microbiol.">
        <title>Complete genome sequence of Corynebacterium casei LMG S-19264T (=DSM 44701T), isolated from a smear-ripened cheese.</title>
        <authorList>
            <consortium name="US DOE Joint Genome Institute (JGI-PGF)"/>
            <person name="Walter F."/>
            <person name="Albersmeier A."/>
            <person name="Kalinowski J."/>
            <person name="Ruckert C."/>
        </authorList>
    </citation>
    <scope>NUCLEOTIDE SEQUENCE</scope>
    <source>
        <strain evidence="3">CGMCC 1.12777</strain>
    </source>
</reference>
<reference evidence="3" key="2">
    <citation type="submission" date="2020-09" db="EMBL/GenBank/DDBJ databases">
        <authorList>
            <person name="Sun Q."/>
            <person name="Zhou Y."/>
        </authorList>
    </citation>
    <scope>NUCLEOTIDE SEQUENCE</scope>
    <source>
        <strain evidence="3">CGMCC 1.12777</strain>
    </source>
</reference>
<dbReference type="RefSeq" id="WP_188496374.1">
    <property type="nucleotide sequence ID" value="NZ_BMFV01000005.1"/>
</dbReference>
<dbReference type="PROSITE" id="PS01148">
    <property type="entry name" value="UPF0033"/>
    <property type="match status" value="1"/>
</dbReference>
<dbReference type="Gene3D" id="3.40.250.10">
    <property type="entry name" value="Rhodanese-like domain"/>
    <property type="match status" value="1"/>
</dbReference>
<dbReference type="PROSITE" id="PS00380">
    <property type="entry name" value="RHODANESE_1"/>
    <property type="match status" value="1"/>
</dbReference>
<dbReference type="InterPro" id="IPR036873">
    <property type="entry name" value="Rhodanese-like_dom_sf"/>
</dbReference>
<dbReference type="InterPro" id="IPR036868">
    <property type="entry name" value="TusA-like_sf"/>
</dbReference>
<comment type="caution">
    <text evidence="3">The sequence shown here is derived from an EMBL/GenBank/DDBJ whole genome shotgun (WGS) entry which is preliminary data.</text>
</comment>
<dbReference type="Gene3D" id="3.30.110.40">
    <property type="entry name" value="TusA-like domain"/>
    <property type="match status" value="1"/>
</dbReference>
<dbReference type="AlphaFoldDB" id="A0A8J2ZUC8"/>